<gene>
    <name evidence="1" type="ORF">VSVS05_04365</name>
</gene>
<proteinExistence type="predicted"/>
<keyword evidence="2" id="KW-1185">Reference proteome</keyword>
<dbReference type="AlphaFoldDB" id="A0A1C7FHF3"/>
<evidence type="ECO:0000313" key="2">
    <source>
        <dbReference type="Proteomes" id="UP000092528"/>
    </source>
</evidence>
<accession>A0A1C7FHF3</accession>
<sequence>MCFALNAYAGEKITLDMAIEQDAAARAYNNSVDMGALKGGMSQDALEATGGGTGWKAHWSGSTTGSVAIPANAKEIFVMTSVGNTHTFPKNAGAITLDTVKNSRAVAKATFNGSAVSGQVKTERWLGSCASESHTNCSKSATAKIAITKVMYK</sequence>
<dbReference type="EMBL" id="CP016416">
    <property type="protein sequence ID" value="ANU39400.1"/>
    <property type="molecule type" value="Genomic_DNA"/>
</dbReference>
<organism evidence="1 2">
    <name type="scientific">Vibrio scophthalmi</name>
    <dbReference type="NCBI Taxonomy" id="45658"/>
    <lineage>
        <taxon>Bacteria</taxon>
        <taxon>Pseudomonadati</taxon>
        <taxon>Pseudomonadota</taxon>
        <taxon>Gammaproteobacteria</taxon>
        <taxon>Vibrionales</taxon>
        <taxon>Vibrionaceae</taxon>
        <taxon>Vibrio</taxon>
    </lineage>
</organism>
<evidence type="ECO:0000313" key="1">
    <source>
        <dbReference type="EMBL" id="ANU39400.1"/>
    </source>
</evidence>
<reference evidence="1 2" key="1">
    <citation type="submission" date="2016-07" db="EMBL/GenBank/DDBJ databases">
        <title>Genome sequencing of Vibrio scophthalmi strain VS-05, an isolated from Paralichthys olivaceus.</title>
        <authorList>
            <person name="Han H.-J."/>
        </authorList>
    </citation>
    <scope>NUCLEOTIDE SEQUENCE [LARGE SCALE GENOMIC DNA]</scope>
    <source>
        <strain evidence="1 2">VS-05</strain>
        <plasmid evidence="2">pvs127</plasmid>
    </source>
</reference>
<geneLocation type="plasmid" evidence="2">
    <name>pvs127</name>
</geneLocation>
<dbReference type="Proteomes" id="UP000092528">
    <property type="component" value="Plasmid pVS127"/>
</dbReference>
<keyword evidence="1" id="KW-0614">Plasmid</keyword>
<name>A0A1C7FHF3_9VIBR</name>
<protein>
    <submittedName>
        <fullName evidence="1">Uncharacterized protein</fullName>
    </submittedName>
</protein>